<accession>N1UAD5</accession>
<proteinExistence type="predicted"/>
<evidence type="ECO:0000313" key="2">
    <source>
        <dbReference type="Proteomes" id="UP000012249"/>
    </source>
</evidence>
<sequence>MNSNDQTEEESKVFPRWLAQTLSQNLNIKYDYFLRERRKLDVWVSWGKAAENSCKSLLTFITQFRYDTIEKDPHWKFRAIDSANLINKVARSLTGQARVEFISKFLNQFARKKELYDPISPVQLRMVHLETNRLNCYARDLDLLAKRAKPNNWVSAARRNYLRMLRTDFTNPEREFSSWDLCFRNNRAKLHRFETDLWDRCFEKNQKRLERLDKDLTGG</sequence>
<organism evidence="1 2">
    <name type="scientific">Leptospira weilii str. Ecochallenge</name>
    <dbReference type="NCBI Taxonomy" id="1049986"/>
    <lineage>
        <taxon>Bacteria</taxon>
        <taxon>Pseudomonadati</taxon>
        <taxon>Spirochaetota</taxon>
        <taxon>Spirochaetia</taxon>
        <taxon>Leptospirales</taxon>
        <taxon>Leptospiraceae</taxon>
        <taxon>Leptospira</taxon>
    </lineage>
</organism>
<name>N1UAD5_9LEPT</name>
<dbReference type="Proteomes" id="UP000012249">
    <property type="component" value="Unassembled WGS sequence"/>
</dbReference>
<protein>
    <submittedName>
        <fullName evidence="1">Uncharacterized protein</fullName>
    </submittedName>
</protein>
<gene>
    <name evidence="1" type="ORF">LEP1GSC043_2736</name>
</gene>
<evidence type="ECO:0000313" key="1">
    <source>
        <dbReference type="EMBL" id="EMY13040.1"/>
    </source>
</evidence>
<dbReference type="AlphaFoldDB" id="N1UAD5"/>
<comment type="caution">
    <text evidence="1">The sequence shown here is derived from an EMBL/GenBank/DDBJ whole genome shotgun (WGS) entry which is preliminary data.</text>
</comment>
<dbReference type="EMBL" id="AHMI02000262">
    <property type="protein sequence ID" value="EMY13040.1"/>
    <property type="molecule type" value="Genomic_DNA"/>
</dbReference>
<reference evidence="1 2" key="1">
    <citation type="submission" date="2013-02" db="EMBL/GenBank/DDBJ databases">
        <authorList>
            <person name="Harkins D.M."/>
            <person name="Durkin A.S."/>
            <person name="Brinkac L.M."/>
            <person name="Haft D.H."/>
            <person name="Selengut J.D."/>
            <person name="Sanka R."/>
            <person name="DePew J."/>
            <person name="Purushe J."/>
            <person name="Haake D.A."/>
            <person name="Matsunaga J."/>
            <person name="Vinetz J.M."/>
            <person name="Sutton G.G."/>
            <person name="Nierman W.C."/>
            <person name="Fouts D.E."/>
        </authorList>
    </citation>
    <scope>NUCLEOTIDE SEQUENCE [LARGE SCALE GENOMIC DNA]</scope>
    <source>
        <strain evidence="1 2">Ecochallenge</strain>
    </source>
</reference>